<evidence type="ECO:0000256" key="4">
    <source>
        <dbReference type="ARBA" id="ARBA00022741"/>
    </source>
</evidence>
<evidence type="ECO:0000256" key="10">
    <source>
        <dbReference type="SAM" id="Phobius"/>
    </source>
</evidence>
<sequence length="723" mass="84628">MDENNHKKNTQQSKLADSFVIGQPSSQKTSATQDYTLPKTKRYTLQQELGRGGMGVVYKAYDNILRQTVAVKIIQQCDARQIQRFLNECKAMAQLDHPNIIKFFEFGVEPKPYFTMEYIGGKTLKDVIRDKKLNYVSLMNLMIQICEALSYAHKHNIIHRDIKPENIMITADSKVKIMDFGLAKMFDVDDESLSKTGDIVGSIHYMPPEQIRGEVCGQSDIYAVGAVLYECLTYEKVFRGDSQVDIMYQIFEKTPTPPHKLNAKISPYLEAICLKCIEKNVSKRYKDFRELLREFRNLKNNKPILAKKYSFQLQATNFLKKHYHVLVGIIFCTMLLTIVWLLQADKNQREQKPRSRTINDTTKNHREQKPRSRTINDTTKNHREQKPRSRTINDTTPNRQKAEKHLAKGEQYRNQNMFKEAIVEYSQAIRLAGKGWHLYWKAYRSRGGAYSQENQHEEAFADYQKSLEYDPDNCYTVFARGILFQKVGDDEQALKDFSKAIELAESTLQRPEIMRDKGKTKIFIKGLLKILMSRAKIYMELKKFDLALVDFERYSKFAPKKPNVYYLQGMARKNLKHFGHAIRNFQKAISLGYRGKEKLNKEILSCKESLEKFINLATQAIEKSEKPQAQLYITRAKCYRQVQKFKKAIDDFNRAIALSPFTKKGRLYLDRADVYLSLREDKQALLDYKLIRKSYMKQLRAEQKEMVQLRIRNLEKRVQYNQK</sequence>
<dbReference type="InterPro" id="IPR019734">
    <property type="entry name" value="TPR_rpt"/>
</dbReference>
<dbReference type="GO" id="GO:0005524">
    <property type="term" value="F:ATP binding"/>
    <property type="evidence" value="ECO:0007669"/>
    <property type="project" value="UniProtKB-UniRule"/>
</dbReference>
<feature type="region of interest" description="Disordered" evidence="9">
    <location>
        <begin position="1"/>
        <end position="34"/>
    </location>
</feature>
<feature type="transmembrane region" description="Helical" evidence="10">
    <location>
        <begin position="323"/>
        <end position="342"/>
    </location>
</feature>
<feature type="repeat" description="TPR" evidence="7">
    <location>
        <begin position="474"/>
        <end position="507"/>
    </location>
</feature>
<keyword evidence="6 8" id="KW-0067">ATP-binding</keyword>
<evidence type="ECO:0000256" key="3">
    <source>
        <dbReference type="ARBA" id="ARBA00022679"/>
    </source>
</evidence>
<keyword evidence="13" id="KW-1185">Reference proteome</keyword>
<evidence type="ECO:0000256" key="5">
    <source>
        <dbReference type="ARBA" id="ARBA00022777"/>
    </source>
</evidence>
<evidence type="ECO:0000313" key="12">
    <source>
        <dbReference type="EMBL" id="BBM87908.1"/>
    </source>
</evidence>
<dbReference type="Gene3D" id="3.30.200.20">
    <property type="entry name" value="Phosphorylase Kinase, domain 1"/>
    <property type="match status" value="1"/>
</dbReference>
<keyword evidence="10" id="KW-0812">Transmembrane</keyword>
<dbReference type="AlphaFoldDB" id="A0A5S9F6P1"/>
<dbReference type="InterPro" id="IPR000719">
    <property type="entry name" value="Prot_kinase_dom"/>
</dbReference>
<reference evidence="12 13" key="1">
    <citation type="submission" date="2019-08" db="EMBL/GenBank/DDBJ databases">
        <title>Complete genome sequence of Candidatus Uab amorphum.</title>
        <authorList>
            <person name="Shiratori T."/>
            <person name="Suzuki S."/>
            <person name="Kakizawa Y."/>
            <person name="Ishida K."/>
        </authorList>
    </citation>
    <scope>NUCLEOTIDE SEQUENCE [LARGE SCALE GENOMIC DNA]</scope>
    <source>
        <strain evidence="12 13">SRT547</strain>
    </source>
</reference>
<dbReference type="Gene3D" id="1.25.40.10">
    <property type="entry name" value="Tetratricopeptide repeat domain"/>
    <property type="match status" value="3"/>
</dbReference>
<evidence type="ECO:0000256" key="9">
    <source>
        <dbReference type="SAM" id="MobiDB-lite"/>
    </source>
</evidence>
<proteinExistence type="predicted"/>
<dbReference type="PROSITE" id="PS00108">
    <property type="entry name" value="PROTEIN_KINASE_ST"/>
    <property type="match status" value="1"/>
</dbReference>
<dbReference type="PROSITE" id="PS00107">
    <property type="entry name" value="PROTEIN_KINASE_ATP"/>
    <property type="match status" value="1"/>
</dbReference>
<dbReference type="InterPro" id="IPR017441">
    <property type="entry name" value="Protein_kinase_ATP_BS"/>
</dbReference>
<evidence type="ECO:0000256" key="8">
    <source>
        <dbReference type="PROSITE-ProRule" id="PRU10141"/>
    </source>
</evidence>
<dbReference type="PROSITE" id="PS50011">
    <property type="entry name" value="PROTEIN_KINASE_DOM"/>
    <property type="match status" value="1"/>
</dbReference>
<dbReference type="Pfam" id="PF00069">
    <property type="entry name" value="Pkinase"/>
    <property type="match status" value="1"/>
</dbReference>
<keyword evidence="3" id="KW-0808">Transferase</keyword>
<evidence type="ECO:0000256" key="1">
    <source>
        <dbReference type="ARBA" id="ARBA00012513"/>
    </source>
</evidence>
<evidence type="ECO:0000256" key="2">
    <source>
        <dbReference type="ARBA" id="ARBA00022527"/>
    </source>
</evidence>
<feature type="region of interest" description="Disordered" evidence="9">
    <location>
        <begin position="349"/>
        <end position="401"/>
    </location>
</feature>
<keyword evidence="4 8" id="KW-0547">Nucleotide-binding</keyword>
<keyword evidence="5 12" id="KW-0418">Kinase</keyword>
<feature type="repeat" description="TPR" evidence="7">
    <location>
        <begin position="629"/>
        <end position="662"/>
    </location>
</feature>
<evidence type="ECO:0000256" key="6">
    <source>
        <dbReference type="ARBA" id="ARBA00022840"/>
    </source>
</evidence>
<dbReference type="PROSITE" id="PS50005">
    <property type="entry name" value="TPR"/>
    <property type="match status" value="3"/>
</dbReference>
<dbReference type="InterPro" id="IPR008271">
    <property type="entry name" value="Ser/Thr_kinase_AS"/>
</dbReference>
<dbReference type="PANTHER" id="PTHR43289">
    <property type="entry name" value="MITOGEN-ACTIVATED PROTEIN KINASE KINASE KINASE 20-RELATED"/>
    <property type="match status" value="1"/>
</dbReference>
<name>A0A5S9F6P1_UABAM</name>
<dbReference type="KEGG" id="uam:UABAM_06323"/>
<dbReference type="GO" id="GO:0004674">
    <property type="term" value="F:protein serine/threonine kinase activity"/>
    <property type="evidence" value="ECO:0007669"/>
    <property type="project" value="UniProtKB-KW"/>
</dbReference>
<evidence type="ECO:0000256" key="7">
    <source>
        <dbReference type="PROSITE-ProRule" id="PRU00339"/>
    </source>
</evidence>
<evidence type="ECO:0000313" key="13">
    <source>
        <dbReference type="Proteomes" id="UP000326354"/>
    </source>
</evidence>
<keyword evidence="2 12" id="KW-0723">Serine/threonine-protein kinase</keyword>
<dbReference type="Gene3D" id="1.10.510.10">
    <property type="entry name" value="Transferase(Phosphotransferase) domain 1"/>
    <property type="match status" value="1"/>
</dbReference>
<evidence type="ECO:0000259" key="11">
    <source>
        <dbReference type="PROSITE" id="PS50011"/>
    </source>
</evidence>
<dbReference type="SMART" id="SM00028">
    <property type="entry name" value="TPR"/>
    <property type="match status" value="6"/>
</dbReference>
<dbReference type="PANTHER" id="PTHR43289:SF6">
    <property type="entry name" value="SERINE_THREONINE-PROTEIN KINASE NEKL-3"/>
    <property type="match status" value="1"/>
</dbReference>
<dbReference type="SMART" id="SM00220">
    <property type="entry name" value="S_TKc"/>
    <property type="match status" value="1"/>
</dbReference>
<dbReference type="SUPFAM" id="SSF48452">
    <property type="entry name" value="TPR-like"/>
    <property type="match status" value="2"/>
</dbReference>
<dbReference type="RefSeq" id="WP_151971898.1">
    <property type="nucleotide sequence ID" value="NZ_AP019860.1"/>
</dbReference>
<dbReference type="EMBL" id="AP019860">
    <property type="protein sequence ID" value="BBM87908.1"/>
    <property type="molecule type" value="Genomic_DNA"/>
</dbReference>
<feature type="compositionally biased region" description="Polar residues" evidence="9">
    <location>
        <begin position="390"/>
        <end position="399"/>
    </location>
</feature>
<dbReference type="CDD" id="cd14014">
    <property type="entry name" value="STKc_PknB_like"/>
    <property type="match status" value="1"/>
</dbReference>
<dbReference type="FunFam" id="1.10.510.10:FF:000021">
    <property type="entry name" value="Serine/threonine protein kinase"/>
    <property type="match status" value="1"/>
</dbReference>
<dbReference type="SUPFAM" id="SSF56112">
    <property type="entry name" value="Protein kinase-like (PK-like)"/>
    <property type="match status" value="1"/>
</dbReference>
<keyword evidence="10" id="KW-1133">Transmembrane helix</keyword>
<gene>
    <name evidence="12" type="ORF">UABAM_06323</name>
</gene>
<keyword evidence="7" id="KW-0802">TPR repeat</keyword>
<organism evidence="12 13">
    <name type="scientific">Uabimicrobium amorphum</name>
    <dbReference type="NCBI Taxonomy" id="2596890"/>
    <lineage>
        <taxon>Bacteria</taxon>
        <taxon>Pseudomonadati</taxon>
        <taxon>Planctomycetota</taxon>
        <taxon>Candidatus Uabimicrobiia</taxon>
        <taxon>Candidatus Uabimicrobiales</taxon>
        <taxon>Candidatus Uabimicrobiaceae</taxon>
        <taxon>Candidatus Uabimicrobium</taxon>
    </lineage>
</organism>
<dbReference type="EC" id="2.7.11.1" evidence="1"/>
<feature type="repeat" description="TPR" evidence="7">
    <location>
        <begin position="440"/>
        <end position="473"/>
    </location>
</feature>
<feature type="compositionally biased region" description="Polar residues" evidence="9">
    <location>
        <begin position="23"/>
        <end position="34"/>
    </location>
</feature>
<dbReference type="PROSITE" id="PS50293">
    <property type="entry name" value="TPR_REGION"/>
    <property type="match status" value="2"/>
</dbReference>
<feature type="binding site" evidence="8">
    <location>
        <position position="72"/>
    </location>
    <ligand>
        <name>ATP</name>
        <dbReference type="ChEBI" id="CHEBI:30616"/>
    </ligand>
</feature>
<dbReference type="InterPro" id="IPR011990">
    <property type="entry name" value="TPR-like_helical_dom_sf"/>
</dbReference>
<protein>
    <recommendedName>
        <fullName evidence="1">non-specific serine/threonine protein kinase</fullName>
        <ecNumber evidence="1">2.7.11.1</ecNumber>
    </recommendedName>
</protein>
<dbReference type="Proteomes" id="UP000326354">
    <property type="component" value="Chromosome"/>
</dbReference>
<accession>A0A5S9F6P1</accession>
<dbReference type="OrthoDB" id="258731at2"/>
<dbReference type="InterPro" id="IPR011009">
    <property type="entry name" value="Kinase-like_dom_sf"/>
</dbReference>
<keyword evidence="10" id="KW-0472">Membrane</keyword>
<feature type="domain" description="Protein kinase" evidence="11">
    <location>
        <begin position="43"/>
        <end position="296"/>
    </location>
</feature>
<dbReference type="Pfam" id="PF13181">
    <property type="entry name" value="TPR_8"/>
    <property type="match status" value="3"/>
</dbReference>